<dbReference type="GO" id="GO:0016020">
    <property type="term" value="C:membrane"/>
    <property type="evidence" value="ECO:0007669"/>
    <property type="project" value="TreeGrafter"/>
</dbReference>
<feature type="compositionally biased region" description="Basic and acidic residues" evidence="2">
    <location>
        <begin position="643"/>
        <end position="653"/>
    </location>
</feature>
<reference evidence="4 5" key="1">
    <citation type="journal article" date="2010" name="Science">
        <title>Genomic comparison of the ants Camponotus floridanus and Harpegnathos saltator.</title>
        <authorList>
            <person name="Bonasio R."/>
            <person name="Zhang G."/>
            <person name="Ye C."/>
            <person name="Mutti N.S."/>
            <person name="Fang X."/>
            <person name="Qin N."/>
            <person name="Donahue G."/>
            <person name="Yang P."/>
            <person name="Li Q."/>
            <person name="Li C."/>
            <person name="Zhang P."/>
            <person name="Huang Z."/>
            <person name="Berger S.L."/>
            <person name="Reinberg D."/>
            <person name="Wang J."/>
            <person name="Liebig J."/>
        </authorList>
    </citation>
    <scope>NUCLEOTIDE SEQUENCE [LARGE SCALE GENOMIC DNA]</scope>
    <source>
        <strain evidence="4 5">R22 G/1</strain>
    </source>
</reference>
<feature type="region of interest" description="Disordered" evidence="2">
    <location>
        <begin position="1"/>
        <end position="20"/>
    </location>
</feature>
<dbReference type="Proteomes" id="UP000008237">
    <property type="component" value="Unassembled WGS sequence"/>
</dbReference>
<feature type="compositionally biased region" description="Basic residues" evidence="2">
    <location>
        <begin position="702"/>
        <end position="711"/>
    </location>
</feature>
<proteinExistence type="predicted"/>
<feature type="compositionally biased region" description="Polar residues" evidence="2">
    <location>
        <begin position="165"/>
        <end position="189"/>
    </location>
</feature>
<sequence>MSFYSRNGSKFADRPRRKPRNELMQEMQQCLSEDSDTFLEDTGRTFRDSSDRHVPGFSKGFPFDDDEDSSYRRHRSDGIRAHLENLALRHPEFAEFLLGPPWNNAPFHDYSPLHDRRRRRGSGSSNSGQSSQGYQADEDTRSQTSSNSAASGASGASAVSSNSGEWNSSVPTSSISQYGLRNTVDIGQQQRRDMENPEKGAERGQRSMSAPPENRQQQQFEEQQQQRQSRKQYKHPHSPRFVTRVDITPQHNRKRSQSPKQPPPPSSSTPSNVRHIPIFVEGRDKPVLPKITDDDESSPPSFHQRQTSPPPPPQFHRSSHFNDHFTRQQWPPSHFQNTFYDQGFEQPMRRRDNQQQHSPHRQHHQHHQYHKHHQQPQYCDQQPQQTHYYNKQPQQQHYNQQPPQQAHNEQQQQQPLPQQQQETPKPKPPVPKDPLERVAQVQKEVDDLAEQVQRYVGGSRQDKKYVYLDEMLTRELIKLDDIETEGRENVRQARKNTIKSIQNTISLLETKAPLAGQQEQMCAEEECAAKDQQEGVPQTEFMEVDPKQEKQSNEPIPLPPAPSSPTKTKVESSDKEIGAATISEPANQSVMATKQDSERTEVTAEQKTEENRSAESTEAVVAPTATNESVRADETSENLSKSNDGENVERKNGDVTQMTEKSDSTTTTATTEATTVAAQQPQTVEEAKEDGKTAMDRQQLRLLKKTKKTKKQQQQQQPVSEQAIPLPPPPPPTESAK</sequence>
<feature type="region of interest" description="Disordered" evidence="2">
    <location>
        <begin position="109"/>
        <end position="433"/>
    </location>
</feature>
<feature type="compositionally biased region" description="Polar residues" evidence="2">
    <location>
        <begin position="298"/>
        <end position="307"/>
    </location>
</feature>
<dbReference type="GO" id="GO:0050821">
    <property type="term" value="P:protein stabilization"/>
    <property type="evidence" value="ECO:0007669"/>
    <property type="project" value="TreeGrafter"/>
</dbReference>
<dbReference type="EMBL" id="GL445515">
    <property type="protein sequence ID" value="EFN89500.1"/>
    <property type="molecule type" value="Genomic_DNA"/>
</dbReference>
<feature type="compositionally biased region" description="Low complexity" evidence="2">
    <location>
        <begin position="213"/>
        <end position="227"/>
    </location>
</feature>
<organism evidence="5">
    <name type="scientific">Harpegnathos saltator</name>
    <name type="common">Jerdon's jumping ant</name>
    <dbReference type="NCBI Taxonomy" id="610380"/>
    <lineage>
        <taxon>Eukaryota</taxon>
        <taxon>Metazoa</taxon>
        <taxon>Ecdysozoa</taxon>
        <taxon>Arthropoda</taxon>
        <taxon>Hexapoda</taxon>
        <taxon>Insecta</taxon>
        <taxon>Pterygota</taxon>
        <taxon>Neoptera</taxon>
        <taxon>Endopterygota</taxon>
        <taxon>Hymenoptera</taxon>
        <taxon>Apocrita</taxon>
        <taxon>Aculeata</taxon>
        <taxon>Formicoidea</taxon>
        <taxon>Formicidae</taxon>
        <taxon>Ponerinae</taxon>
        <taxon>Ponerini</taxon>
        <taxon>Harpegnathos</taxon>
    </lineage>
</organism>
<dbReference type="PANTHER" id="PTHR12329">
    <property type="entry name" value="BCL2-ASSOCIATED ATHANOGENE"/>
    <property type="match status" value="1"/>
</dbReference>
<feature type="compositionally biased region" description="Basic and acidic residues" evidence="2">
    <location>
        <begin position="595"/>
        <end position="615"/>
    </location>
</feature>
<feature type="compositionally biased region" description="Low complexity" evidence="2">
    <location>
        <begin position="665"/>
        <end position="684"/>
    </location>
</feature>
<feature type="compositionally biased region" description="Pro residues" evidence="2">
    <location>
        <begin position="725"/>
        <end position="737"/>
    </location>
</feature>
<feature type="compositionally biased region" description="Basic and acidic residues" evidence="2">
    <location>
        <begin position="685"/>
        <end position="699"/>
    </location>
</feature>
<keyword evidence="5" id="KW-1185">Reference proteome</keyword>
<evidence type="ECO:0000313" key="5">
    <source>
        <dbReference type="Proteomes" id="UP000008237"/>
    </source>
</evidence>
<feature type="compositionally biased region" description="Low complexity" evidence="2">
    <location>
        <begin position="122"/>
        <end position="133"/>
    </location>
</feature>
<evidence type="ECO:0000259" key="3">
    <source>
        <dbReference type="PROSITE" id="PS51035"/>
    </source>
</evidence>
<dbReference type="GO" id="GO:0000774">
    <property type="term" value="F:adenyl-nucleotide exchange factor activity"/>
    <property type="evidence" value="ECO:0007669"/>
    <property type="project" value="TreeGrafter"/>
</dbReference>
<dbReference type="STRING" id="610380.E2B483"/>
<feature type="region of interest" description="Disordered" evidence="2">
    <location>
        <begin position="524"/>
        <end position="737"/>
    </location>
</feature>
<feature type="region of interest" description="Disordered" evidence="2">
    <location>
        <begin position="41"/>
        <end position="73"/>
    </location>
</feature>
<feature type="compositionally biased region" description="Low complexity" evidence="2">
    <location>
        <begin position="145"/>
        <end position="164"/>
    </location>
</feature>
<evidence type="ECO:0000256" key="2">
    <source>
        <dbReference type="SAM" id="MobiDB-lite"/>
    </source>
</evidence>
<accession>E2B483</accession>
<dbReference type="PROSITE" id="PS51035">
    <property type="entry name" value="BAG"/>
    <property type="match status" value="1"/>
</dbReference>
<protein>
    <submittedName>
        <fullName evidence="4">BAG domain-containing protein Samui</fullName>
    </submittedName>
</protein>
<dbReference type="SMART" id="SM00264">
    <property type="entry name" value="BAG"/>
    <property type="match status" value="1"/>
</dbReference>
<dbReference type="InterPro" id="IPR003103">
    <property type="entry name" value="BAG_domain"/>
</dbReference>
<feature type="compositionally biased region" description="Basic and acidic residues" evidence="2">
    <location>
        <begin position="568"/>
        <end position="577"/>
    </location>
</feature>
<feature type="compositionally biased region" description="Basic residues" evidence="2">
    <location>
        <begin position="358"/>
        <end position="374"/>
    </location>
</feature>
<name>E2B483_HARSA</name>
<dbReference type="OMA" id="QYCERQP"/>
<feature type="compositionally biased region" description="Basic residues" evidence="2">
    <location>
        <begin position="228"/>
        <end position="238"/>
    </location>
</feature>
<dbReference type="Pfam" id="PF02179">
    <property type="entry name" value="BAG"/>
    <property type="match status" value="1"/>
</dbReference>
<dbReference type="InParanoid" id="E2B483"/>
<dbReference type="Gene3D" id="1.20.58.120">
    <property type="entry name" value="BAG domain"/>
    <property type="match status" value="1"/>
</dbReference>
<dbReference type="OrthoDB" id="333905at2759"/>
<dbReference type="AlphaFoldDB" id="E2B483"/>
<feature type="domain" description="BAG" evidence="3">
    <location>
        <begin position="434"/>
        <end position="512"/>
    </location>
</feature>
<feature type="compositionally biased region" description="Basic and acidic residues" evidence="2">
    <location>
        <begin position="41"/>
        <end position="54"/>
    </location>
</feature>
<dbReference type="GO" id="GO:0005634">
    <property type="term" value="C:nucleus"/>
    <property type="evidence" value="ECO:0007669"/>
    <property type="project" value="TreeGrafter"/>
</dbReference>
<evidence type="ECO:0000313" key="4">
    <source>
        <dbReference type="EMBL" id="EFN89500.1"/>
    </source>
</evidence>
<dbReference type="GO" id="GO:0051087">
    <property type="term" value="F:protein-folding chaperone binding"/>
    <property type="evidence" value="ECO:0007669"/>
    <property type="project" value="InterPro"/>
</dbReference>
<keyword evidence="1" id="KW-0143">Chaperone</keyword>
<feature type="compositionally biased region" description="Basic and acidic residues" evidence="2">
    <location>
        <begin position="190"/>
        <end position="205"/>
    </location>
</feature>
<dbReference type="PANTHER" id="PTHR12329:SF5">
    <property type="entry name" value="STARVIN, ISOFORM E"/>
    <property type="match status" value="1"/>
</dbReference>
<feature type="compositionally biased region" description="Low complexity" evidence="2">
    <location>
        <begin position="375"/>
        <end position="423"/>
    </location>
</feature>
<feature type="compositionally biased region" description="Polar residues" evidence="2">
    <location>
        <begin position="584"/>
        <end position="594"/>
    </location>
</feature>
<dbReference type="SUPFAM" id="SSF63491">
    <property type="entry name" value="BAG domain"/>
    <property type="match status" value="1"/>
</dbReference>
<gene>
    <name evidence="4" type="ORF">EAI_01732</name>
</gene>
<dbReference type="InterPro" id="IPR036533">
    <property type="entry name" value="BAG_dom_sf"/>
</dbReference>
<dbReference type="InterPro" id="IPR039773">
    <property type="entry name" value="BAG_chaperone_regulator"/>
</dbReference>
<feature type="compositionally biased region" description="Polar residues" evidence="2">
    <location>
        <begin position="327"/>
        <end position="340"/>
    </location>
</feature>
<dbReference type="GO" id="GO:0005829">
    <property type="term" value="C:cytosol"/>
    <property type="evidence" value="ECO:0007669"/>
    <property type="project" value="TreeGrafter"/>
</dbReference>
<evidence type="ECO:0000256" key="1">
    <source>
        <dbReference type="ARBA" id="ARBA00023186"/>
    </source>
</evidence>